<evidence type="ECO:0000256" key="3">
    <source>
        <dbReference type="ARBA" id="ARBA00022448"/>
    </source>
</evidence>
<keyword evidence="7" id="KW-0539">Nucleus</keyword>
<evidence type="ECO:0008006" key="10">
    <source>
        <dbReference type="Google" id="ProtNLM"/>
    </source>
</evidence>
<evidence type="ECO:0000256" key="5">
    <source>
        <dbReference type="ARBA" id="ARBA00022737"/>
    </source>
</evidence>
<dbReference type="EMBL" id="DUZY01000001">
    <property type="protein sequence ID" value="DAD19161.1"/>
    <property type="molecule type" value="Genomic_DNA"/>
</dbReference>
<dbReference type="Pfam" id="PF00400">
    <property type="entry name" value="WD40"/>
    <property type="match status" value="1"/>
</dbReference>
<dbReference type="PANTHER" id="PTHR11024:SF3">
    <property type="entry name" value="NUCLEOPORIN SEH1"/>
    <property type="match status" value="1"/>
</dbReference>
<keyword evidence="9" id="KW-1185">Reference proteome</keyword>
<dbReference type="SUPFAM" id="SSF50978">
    <property type="entry name" value="WD40 repeat-like"/>
    <property type="match status" value="1"/>
</dbReference>
<name>A0A822XJ39_NELNU</name>
<comment type="caution">
    <text evidence="8">The sequence shown here is derived from an EMBL/GenBank/DDBJ whole genome shotgun (WGS) entry which is preliminary data.</text>
</comment>
<comment type="similarity">
    <text evidence="2">Belongs to the WD repeat SEC13 family.</text>
</comment>
<evidence type="ECO:0000256" key="4">
    <source>
        <dbReference type="ARBA" id="ARBA00022574"/>
    </source>
</evidence>
<dbReference type="PANTHER" id="PTHR11024">
    <property type="entry name" value="NUCLEAR PORE COMPLEX PROTEIN SEC13 / SEH1 FAMILY MEMBER"/>
    <property type="match status" value="1"/>
</dbReference>
<keyword evidence="3" id="KW-0813">Transport</keyword>
<dbReference type="AlphaFoldDB" id="A0A822XJ39"/>
<dbReference type="InterPro" id="IPR036322">
    <property type="entry name" value="WD40_repeat_dom_sf"/>
</dbReference>
<keyword evidence="6" id="KW-0653">Protein transport</keyword>
<keyword evidence="5" id="KW-0677">Repeat</keyword>
<dbReference type="Proteomes" id="UP000607653">
    <property type="component" value="Unassembled WGS sequence"/>
</dbReference>
<dbReference type="InterPro" id="IPR001680">
    <property type="entry name" value="WD40_rpt"/>
</dbReference>
<dbReference type="Gene3D" id="2.130.10.10">
    <property type="entry name" value="YVTN repeat-like/Quinoprotein amine dehydrogenase"/>
    <property type="match status" value="1"/>
</dbReference>
<dbReference type="GO" id="GO:0005198">
    <property type="term" value="F:structural molecule activity"/>
    <property type="evidence" value="ECO:0007669"/>
    <property type="project" value="InterPro"/>
</dbReference>
<evidence type="ECO:0000256" key="7">
    <source>
        <dbReference type="ARBA" id="ARBA00023242"/>
    </source>
</evidence>
<dbReference type="GO" id="GO:0005635">
    <property type="term" value="C:nuclear envelope"/>
    <property type="evidence" value="ECO:0007669"/>
    <property type="project" value="UniProtKB-SubCell"/>
</dbReference>
<accession>A0A822XJ39</accession>
<keyword evidence="4" id="KW-0853">WD repeat</keyword>
<proteinExistence type="inferred from homology"/>
<gene>
    <name evidence="8" type="ORF">HUJ06_020624</name>
</gene>
<evidence type="ECO:0000256" key="2">
    <source>
        <dbReference type="ARBA" id="ARBA00010102"/>
    </source>
</evidence>
<sequence>MEKPLVMLDKGTNCSSWNYCGQRLATGLLDGTLVIFDSLEPDSSTFTCTSRTKAHGASITKVIWVPPEYGDAVACICADGTLLLWEEVEEGPQLLKWKLCKLFESNATQVLDVQFGISLTSLKMVVAYSDGHVKVYELLDPLLLNKWQLQVNHVN</sequence>
<organism evidence="8 9">
    <name type="scientific">Nelumbo nucifera</name>
    <name type="common">Sacred lotus</name>
    <dbReference type="NCBI Taxonomy" id="4432"/>
    <lineage>
        <taxon>Eukaryota</taxon>
        <taxon>Viridiplantae</taxon>
        <taxon>Streptophyta</taxon>
        <taxon>Embryophyta</taxon>
        <taxon>Tracheophyta</taxon>
        <taxon>Spermatophyta</taxon>
        <taxon>Magnoliopsida</taxon>
        <taxon>Proteales</taxon>
        <taxon>Nelumbonaceae</taxon>
        <taxon>Nelumbo</taxon>
    </lineage>
</organism>
<dbReference type="SMART" id="SM00320">
    <property type="entry name" value="WD40"/>
    <property type="match status" value="3"/>
</dbReference>
<evidence type="ECO:0000313" key="8">
    <source>
        <dbReference type="EMBL" id="DAD19161.1"/>
    </source>
</evidence>
<evidence type="ECO:0000256" key="6">
    <source>
        <dbReference type="ARBA" id="ARBA00022927"/>
    </source>
</evidence>
<comment type="subcellular location">
    <subcellularLocation>
        <location evidence="1">Nucleus envelope</location>
    </subcellularLocation>
</comment>
<dbReference type="GO" id="GO:0015031">
    <property type="term" value="P:protein transport"/>
    <property type="evidence" value="ECO:0007669"/>
    <property type="project" value="UniProtKB-KW"/>
</dbReference>
<protein>
    <recommendedName>
        <fullName evidence="10">Protein SEH1-like</fullName>
    </recommendedName>
</protein>
<evidence type="ECO:0000256" key="1">
    <source>
        <dbReference type="ARBA" id="ARBA00004259"/>
    </source>
</evidence>
<reference evidence="8 9" key="1">
    <citation type="journal article" date="2020" name="Mol. Biol. Evol.">
        <title>Distinct Expression and Methylation Patterns for Genes with Different Fates following a Single Whole-Genome Duplication in Flowering Plants.</title>
        <authorList>
            <person name="Shi T."/>
            <person name="Rahmani R.S."/>
            <person name="Gugger P.F."/>
            <person name="Wang M."/>
            <person name="Li H."/>
            <person name="Zhang Y."/>
            <person name="Li Z."/>
            <person name="Wang Q."/>
            <person name="Van de Peer Y."/>
            <person name="Marchal K."/>
            <person name="Chen J."/>
        </authorList>
    </citation>
    <scope>NUCLEOTIDE SEQUENCE [LARGE SCALE GENOMIC DNA]</scope>
    <source>
        <tissue evidence="8">Leaf</tissue>
    </source>
</reference>
<evidence type="ECO:0000313" key="9">
    <source>
        <dbReference type="Proteomes" id="UP000607653"/>
    </source>
</evidence>
<dbReference type="InterPro" id="IPR015943">
    <property type="entry name" value="WD40/YVTN_repeat-like_dom_sf"/>
</dbReference>
<dbReference type="InterPro" id="IPR037363">
    <property type="entry name" value="Sec13/Seh1_fam"/>
</dbReference>